<dbReference type="GO" id="GO:0007165">
    <property type="term" value="P:signal transduction"/>
    <property type="evidence" value="ECO:0000318"/>
    <property type="project" value="GO_Central"/>
</dbReference>
<dbReference type="GO" id="GO:0005737">
    <property type="term" value="C:cytoplasm"/>
    <property type="evidence" value="ECO:0000318"/>
    <property type="project" value="GO_Central"/>
</dbReference>
<dbReference type="GO" id="GO:0010468">
    <property type="term" value="P:regulation of gene expression"/>
    <property type="evidence" value="ECO:0000318"/>
    <property type="project" value="GO_Central"/>
</dbReference>
<evidence type="ECO:0000256" key="12">
    <source>
        <dbReference type="ARBA" id="ARBA00047899"/>
    </source>
</evidence>
<dbReference type="Pfam" id="PF00069">
    <property type="entry name" value="Pkinase"/>
    <property type="match status" value="1"/>
</dbReference>
<comment type="catalytic activity">
    <reaction evidence="14">
        <text>L-seryl-[protein] + ATP = O-phospho-L-seryl-[protein] + ADP + H(+)</text>
        <dbReference type="Rhea" id="RHEA:17989"/>
        <dbReference type="Rhea" id="RHEA-COMP:9863"/>
        <dbReference type="Rhea" id="RHEA-COMP:11604"/>
        <dbReference type="ChEBI" id="CHEBI:15378"/>
        <dbReference type="ChEBI" id="CHEBI:29999"/>
        <dbReference type="ChEBI" id="CHEBI:30616"/>
        <dbReference type="ChEBI" id="CHEBI:83421"/>
        <dbReference type="ChEBI" id="CHEBI:456216"/>
        <dbReference type="EC" id="2.7.11.1"/>
    </reaction>
</comment>
<dbReference type="PANTHER" id="PTHR24056">
    <property type="entry name" value="CELL DIVISION PROTEIN KINASE"/>
    <property type="match status" value="1"/>
</dbReference>
<evidence type="ECO:0000256" key="7">
    <source>
        <dbReference type="ARBA" id="ARBA00022741"/>
    </source>
</evidence>
<evidence type="ECO:0000256" key="4">
    <source>
        <dbReference type="ARBA" id="ARBA00012513"/>
    </source>
</evidence>
<proteinExistence type="predicted"/>
<evidence type="ECO:0000259" key="15">
    <source>
        <dbReference type="PROSITE" id="PS50011"/>
    </source>
</evidence>
<dbReference type="GO" id="GO:0005524">
    <property type="term" value="F:ATP binding"/>
    <property type="evidence" value="ECO:0007669"/>
    <property type="project" value="UniProtKB-KW"/>
</dbReference>
<accession>A7EQG7</accession>
<reference evidence="17" key="1">
    <citation type="journal article" date="2011" name="PLoS Genet.">
        <title>Genomic analysis of the necrotrophic fungal pathogens Sclerotinia sclerotiorum and Botrytis cinerea.</title>
        <authorList>
            <person name="Amselem J."/>
            <person name="Cuomo C.A."/>
            <person name="van Kan J.A."/>
            <person name="Viaud M."/>
            <person name="Benito E.P."/>
            <person name="Couloux A."/>
            <person name="Coutinho P.M."/>
            <person name="de Vries R.P."/>
            <person name="Dyer P.S."/>
            <person name="Fillinger S."/>
            <person name="Fournier E."/>
            <person name="Gout L."/>
            <person name="Hahn M."/>
            <person name="Kohn L."/>
            <person name="Lapalu N."/>
            <person name="Plummer K.M."/>
            <person name="Pradier J.M."/>
            <person name="Quevillon E."/>
            <person name="Sharon A."/>
            <person name="Simon A."/>
            <person name="ten Have A."/>
            <person name="Tudzynski B."/>
            <person name="Tudzynski P."/>
            <person name="Wincker P."/>
            <person name="Andrew M."/>
            <person name="Anthouard V."/>
            <person name="Beever R.E."/>
            <person name="Beffa R."/>
            <person name="Benoit I."/>
            <person name="Bouzid O."/>
            <person name="Brault B."/>
            <person name="Chen Z."/>
            <person name="Choquer M."/>
            <person name="Collemare J."/>
            <person name="Cotton P."/>
            <person name="Danchin E.G."/>
            <person name="Da Silva C."/>
            <person name="Gautier A."/>
            <person name="Giraud C."/>
            <person name="Giraud T."/>
            <person name="Gonzalez C."/>
            <person name="Grossetete S."/>
            <person name="Guldener U."/>
            <person name="Henrissat B."/>
            <person name="Howlett B.J."/>
            <person name="Kodira C."/>
            <person name="Kretschmer M."/>
            <person name="Lappartient A."/>
            <person name="Leroch M."/>
            <person name="Levis C."/>
            <person name="Mauceli E."/>
            <person name="Neuveglise C."/>
            <person name="Oeser B."/>
            <person name="Pearson M."/>
            <person name="Poulain J."/>
            <person name="Poussereau N."/>
            <person name="Quesneville H."/>
            <person name="Rascle C."/>
            <person name="Schumacher J."/>
            <person name="Segurens B."/>
            <person name="Sexton A."/>
            <person name="Silva E."/>
            <person name="Sirven C."/>
            <person name="Soanes D.M."/>
            <person name="Talbot N.J."/>
            <person name="Templeton M."/>
            <person name="Yandava C."/>
            <person name="Yarden O."/>
            <person name="Zeng Q."/>
            <person name="Rollins J.A."/>
            <person name="Lebrun M.H."/>
            <person name="Dickman M."/>
        </authorList>
    </citation>
    <scope>NUCLEOTIDE SEQUENCE [LARGE SCALE GENOMIC DNA]</scope>
    <source>
        <strain evidence="17">ATCC 18683 / 1980 / Ss-1</strain>
    </source>
</reference>
<dbReference type="SUPFAM" id="SSF56112">
    <property type="entry name" value="Protein kinase-like (PK-like)"/>
    <property type="match status" value="1"/>
</dbReference>
<evidence type="ECO:0000256" key="3">
    <source>
        <dbReference type="ARBA" id="ARBA00012425"/>
    </source>
</evidence>
<comment type="catalytic activity">
    <reaction evidence="13">
        <text>L-seryl-[protein] + ATP = O-phospho-L-seryl-[protein] + ADP + H(+)</text>
        <dbReference type="Rhea" id="RHEA:17989"/>
        <dbReference type="Rhea" id="RHEA-COMP:9863"/>
        <dbReference type="Rhea" id="RHEA-COMP:11604"/>
        <dbReference type="ChEBI" id="CHEBI:15378"/>
        <dbReference type="ChEBI" id="CHEBI:29999"/>
        <dbReference type="ChEBI" id="CHEBI:30616"/>
        <dbReference type="ChEBI" id="CHEBI:83421"/>
        <dbReference type="ChEBI" id="CHEBI:456216"/>
        <dbReference type="EC" id="2.7.11.22"/>
    </reaction>
</comment>
<name>A7EQG7_SCLS1</name>
<sequence>MFSTIPNLEGAKAALLELIGRSFSVVSISIGSPPREERNITKSLKKHLALGGLSGNTQKTAFEIESEAYNSSSSRATYDDLCNPTEPNAEASSSETFSAPKSPGITIGPYNNCHHISSGAVSQVYRCDTEEGSYALKVITETHNMEPHSPTREIAILKRLSHPSIISLHTTLYDQESRLVLLLPYMPYTLSDLLSRSSKGLNVGTTKKIFKELLSGLAYLHAEQIIHRDISPSNILLPHDINGKDPIVITDFGTAWHPSISSSTEPTDQKCLEVGTTCYRGPETLFSNTSYTTSLDLWSTGVLLAECLRSPPIPLLESRRGDEDGNQLGLILSMFKTLGTPTEQTWPEAMKWKTNPFQWWNIFPSKSWEELLPDAEDDGRDLVASLVIYESGKRLTAVQALKHSFFLEKLESRD</sequence>
<dbReference type="GO" id="GO:0010389">
    <property type="term" value="P:regulation of G2/M transition of mitotic cell cycle"/>
    <property type="evidence" value="ECO:0000318"/>
    <property type="project" value="GO_Central"/>
</dbReference>
<dbReference type="GO" id="GO:0004693">
    <property type="term" value="F:cyclin-dependent protein serine/threonine kinase activity"/>
    <property type="evidence" value="ECO:0000318"/>
    <property type="project" value="GO_Central"/>
</dbReference>
<dbReference type="KEGG" id="ssl:SS1G_07569"/>
<dbReference type="EC" id="2.7.11.22" evidence="3"/>
<dbReference type="PROSITE" id="PS00109">
    <property type="entry name" value="PROTEIN_KINASE_TYR"/>
    <property type="match status" value="1"/>
</dbReference>
<dbReference type="GO" id="GO:0000307">
    <property type="term" value="C:cyclin-dependent protein kinase holoenzyme complex"/>
    <property type="evidence" value="ECO:0000318"/>
    <property type="project" value="GO_Central"/>
</dbReference>
<keyword evidence="7" id="KW-0547">Nucleotide-binding</keyword>
<dbReference type="InterPro" id="IPR011009">
    <property type="entry name" value="Kinase-like_dom_sf"/>
</dbReference>
<dbReference type="EC" id="2.7.11.1" evidence="4"/>
<dbReference type="InterPro" id="IPR050108">
    <property type="entry name" value="CDK"/>
</dbReference>
<evidence type="ECO:0000256" key="1">
    <source>
        <dbReference type="ARBA" id="ARBA00003747"/>
    </source>
</evidence>
<dbReference type="Gene3D" id="1.10.510.10">
    <property type="entry name" value="Transferase(Phosphotransferase) domain 1"/>
    <property type="match status" value="1"/>
</dbReference>
<dbReference type="Gene3D" id="3.30.200.20">
    <property type="entry name" value="Phosphorylase Kinase, domain 1"/>
    <property type="match status" value="1"/>
</dbReference>
<evidence type="ECO:0000313" key="17">
    <source>
        <dbReference type="Proteomes" id="UP000001312"/>
    </source>
</evidence>
<feature type="domain" description="Protein kinase" evidence="15">
    <location>
        <begin position="110"/>
        <end position="406"/>
    </location>
</feature>
<evidence type="ECO:0000256" key="8">
    <source>
        <dbReference type="ARBA" id="ARBA00022840"/>
    </source>
</evidence>
<dbReference type="OMA" id="FELWTVF"/>
<dbReference type="FunFam" id="1.10.510.10:FF:000924">
    <property type="entry name" value="Cell division protein kinase (Ctk1), putative"/>
    <property type="match status" value="1"/>
</dbReference>
<dbReference type="GO" id="GO:0005634">
    <property type="term" value="C:nucleus"/>
    <property type="evidence" value="ECO:0000318"/>
    <property type="project" value="GO_Central"/>
</dbReference>
<dbReference type="InParanoid" id="A7EQG7"/>
<dbReference type="GeneID" id="5487632"/>
<keyword evidence="8" id="KW-0067">ATP-binding</keyword>
<dbReference type="Proteomes" id="UP000001312">
    <property type="component" value="Unassembled WGS sequence"/>
</dbReference>
<dbReference type="InterPro" id="IPR008266">
    <property type="entry name" value="Tyr_kinase_AS"/>
</dbReference>
<dbReference type="GO" id="GO:0000082">
    <property type="term" value="P:G1/S transition of mitotic cell cycle"/>
    <property type="evidence" value="ECO:0000318"/>
    <property type="project" value="GO_Central"/>
</dbReference>
<comment type="subunit">
    <text evidence="2">Component of the EKC/KEOPS complex composed of at least BUD32, CGI121, GON7, KAE1 and PCC1; the whole complex dimerizes.</text>
</comment>
<keyword evidence="17" id="KW-1185">Reference proteome</keyword>
<dbReference type="PROSITE" id="PS50011">
    <property type="entry name" value="PROTEIN_KINASE_DOM"/>
    <property type="match status" value="1"/>
</dbReference>
<protein>
    <recommendedName>
        <fullName evidence="6">EKC/KEOPS complex subunit BUD32</fullName>
        <ecNumber evidence="4">2.7.11.1</ecNumber>
        <ecNumber evidence="3">2.7.11.22</ecNumber>
    </recommendedName>
    <alternativeName>
        <fullName evidence="9 10">Atypical Serine/threonine protein kinase BUD32</fullName>
    </alternativeName>
    <alternativeName>
        <fullName evidence="5">EKC/KEOPS complex subunit bud32</fullName>
    </alternativeName>
</protein>
<evidence type="ECO:0000256" key="5">
    <source>
        <dbReference type="ARBA" id="ARBA00013948"/>
    </source>
</evidence>
<dbReference type="InterPro" id="IPR000719">
    <property type="entry name" value="Prot_kinase_dom"/>
</dbReference>
<dbReference type="EMBL" id="CH476630">
    <property type="protein sequence ID" value="EDN91709.1"/>
    <property type="molecule type" value="Genomic_DNA"/>
</dbReference>
<evidence type="ECO:0000256" key="6">
    <source>
        <dbReference type="ARBA" id="ARBA00019973"/>
    </source>
</evidence>
<evidence type="ECO:0000256" key="9">
    <source>
        <dbReference type="ARBA" id="ARBA00030980"/>
    </source>
</evidence>
<comment type="catalytic activity">
    <reaction evidence="11">
        <text>L-threonyl-[protein] + ATP = O-phospho-L-threonyl-[protein] + ADP + H(+)</text>
        <dbReference type="Rhea" id="RHEA:46608"/>
        <dbReference type="Rhea" id="RHEA-COMP:11060"/>
        <dbReference type="Rhea" id="RHEA-COMP:11605"/>
        <dbReference type="ChEBI" id="CHEBI:15378"/>
        <dbReference type="ChEBI" id="CHEBI:30013"/>
        <dbReference type="ChEBI" id="CHEBI:30616"/>
        <dbReference type="ChEBI" id="CHEBI:61977"/>
        <dbReference type="ChEBI" id="CHEBI:456216"/>
        <dbReference type="EC" id="2.7.11.22"/>
    </reaction>
</comment>
<gene>
    <name evidence="16" type="ORF">SS1G_07569</name>
</gene>
<dbReference type="RefSeq" id="XP_001590945.1">
    <property type="nucleotide sequence ID" value="XM_001590895.1"/>
</dbReference>
<evidence type="ECO:0000256" key="2">
    <source>
        <dbReference type="ARBA" id="ARBA00011534"/>
    </source>
</evidence>
<organism evidence="16 17">
    <name type="scientific">Sclerotinia sclerotiorum (strain ATCC 18683 / 1980 / Ss-1)</name>
    <name type="common">White mold</name>
    <name type="synonym">Whetzelinia sclerotiorum</name>
    <dbReference type="NCBI Taxonomy" id="665079"/>
    <lineage>
        <taxon>Eukaryota</taxon>
        <taxon>Fungi</taxon>
        <taxon>Dikarya</taxon>
        <taxon>Ascomycota</taxon>
        <taxon>Pezizomycotina</taxon>
        <taxon>Leotiomycetes</taxon>
        <taxon>Helotiales</taxon>
        <taxon>Sclerotiniaceae</taxon>
        <taxon>Sclerotinia</taxon>
    </lineage>
</organism>
<evidence type="ECO:0000256" key="14">
    <source>
        <dbReference type="ARBA" id="ARBA00048679"/>
    </source>
</evidence>
<dbReference type="GO" id="GO:0030332">
    <property type="term" value="F:cyclin binding"/>
    <property type="evidence" value="ECO:0000318"/>
    <property type="project" value="GO_Central"/>
</dbReference>
<dbReference type="AlphaFoldDB" id="A7EQG7"/>
<evidence type="ECO:0000256" key="13">
    <source>
        <dbReference type="ARBA" id="ARBA00048367"/>
    </source>
</evidence>
<comment type="function">
    <text evidence="1">Component of the EKC/KEOPS complex that is required for the formation of a threonylcarbamoyl group on adenosine at position 37 (t(6)A37) in tRNAs that read codons beginning with adenine. The complex is probably involved in the transfer of the threonylcarbamoyl moiety of threonylcarbamoyl-AMP (TC-AMP) to the N6 group of A37. BUD32 has ATPase activity in the context of the EKC/KEOPS complex and likely plays a supporting role to the catalytic subunit KAE1. The EKC/KEOPS complex also promotes both telomere uncapping and telomere elongation. The complex is required for efficient recruitment of transcriptional coactivators.</text>
</comment>
<evidence type="ECO:0000256" key="10">
    <source>
        <dbReference type="ARBA" id="ARBA00033194"/>
    </source>
</evidence>
<evidence type="ECO:0000313" key="16">
    <source>
        <dbReference type="EMBL" id="EDN91709.1"/>
    </source>
</evidence>
<dbReference type="STRING" id="665079.A7EQG7"/>
<comment type="catalytic activity">
    <reaction evidence="12">
        <text>L-threonyl-[protein] + ATP = O-phospho-L-threonyl-[protein] + ADP + H(+)</text>
        <dbReference type="Rhea" id="RHEA:46608"/>
        <dbReference type="Rhea" id="RHEA-COMP:11060"/>
        <dbReference type="Rhea" id="RHEA-COMP:11605"/>
        <dbReference type="ChEBI" id="CHEBI:15378"/>
        <dbReference type="ChEBI" id="CHEBI:30013"/>
        <dbReference type="ChEBI" id="CHEBI:30616"/>
        <dbReference type="ChEBI" id="CHEBI:61977"/>
        <dbReference type="ChEBI" id="CHEBI:456216"/>
        <dbReference type="EC" id="2.7.11.1"/>
    </reaction>
</comment>
<evidence type="ECO:0000256" key="11">
    <source>
        <dbReference type="ARBA" id="ARBA00047811"/>
    </source>
</evidence>
<dbReference type="PANTHER" id="PTHR24056:SF576">
    <property type="entry name" value="SERINE_THREONINE-PROTEIN KINASE CSK1"/>
    <property type="match status" value="1"/>
</dbReference>